<evidence type="ECO:0000313" key="1">
    <source>
        <dbReference type="EMBL" id="MFC5971215.1"/>
    </source>
</evidence>
<dbReference type="EMBL" id="JBHSQH010000001">
    <property type="protein sequence ID" value="MFC5971215.1"/>
    <property type="molecule type" value="Genomic_DNA"/>
</dbReference>
<accession>A0ABD5RLY8</accession>
<organism evidence="1 2">
    <name type="scientific">Halomarina salina</name>
    <dbReference type="NCBI Taxonomy" id="1872699"/>
    <lineage>
        <taxon>Archaea</taxon>
        <taxon>Methanobacteriati</taxon>
        <taxon>Methanobacteriota</taxon>
        <taxon>Stenosarchaea group</taxon>
        <taxon>Halobacteria</taxon>
        <taxon>Halobacteriales</taxon>
        <taxon>Natronomonadaceae</taxon>
        <taxon>Halomarina</taxon>
    </lineage>
</organism>
<gene>
    <name evidence="1" type="ORF">ACFPYI_07710</name>
</gene>
<proteinExistence type="predicted"/>
<reference evidence="1 2" key="1">
    <citation type="journal article" date="2019" name="Int. J. Syst. Evol. Microbiol.">
        <title>The Global Catalogue of Microorganisms (GCM) 10K type strain sequencing project: providing services to taxonomists for standard genome sequencing and annotation.</title>
        <authorList>
            <consortium name="The Broad Institute Genomics Platform"/>
            <consortium name="The Broad Institute Genome Sequencing Center for Infectious Disease"/>
            <person name="Wu L."/>
            <person name="Ma J."/>
        </authorList>
    </citation>
    <scope>NUCLEOTIDE SEQUENCE [LARGE SCALE GENOMIC DNA]</scope>
    <source>
        <strain evidence="1 2">CGMCC 1.12543</strain>
    </source>
</reference>
<dbReference type="AlphaFoldDB" id="A0ABD5RLY8"/>
<evidence type="ECO:0000313" key="2">
    <source>
        <dbReference type="Proteomes" id="UP001596099"/>
    </source>
</evidence>
<dbReference type="InterPro" id="IPR047792">
    <property type="entry name" value="Hvo_1808-like"/>
</dbReference>
<sequence length="433" mass="46881">MRRPAVCCAVLVVLSVLAGCSLPSIGPSTPDPNEGLGYEAGYNATDSLPVTTGDGLNASERDAVLARTMARVEEVRGLEFEETVTVELVTREEYQSGDAGTPGAGERALVNQRWEALFTVGEDADATAAYDTVFGDSVVGFYSNGRIVIVSDSETPTLDTRTLAHELLHALQDQHLGFGPRTPTFDGSRAREGLVEGDANYVESLYSERCESEWDCLARPDGPDAPGSFNRGIYQAIIQPYVDGPAFVRAIHDRGGWEAVNDAYEQFPDSTEQTIHPARYPDEPVADVTVADESADDWTRLGRDPPTDRLGEVGVYTMLQTNGVLEDHQRYDYSHPASTGWAGDQLVPYRNAETGESAYVWRLAWDSEGDAREFVGAYRDLLTSKNATRPAGDVYVVPSGPYADAFRVTRDGATVTVVNAPTRADLDAVHGSG</sequence>
<name>A0ABD5RLY8_9EURY</name>
<dbReference type="PROSITE" id="PS51257">
    <property type="entry name" value="PROKAR_LIPOPROTEIN"/>
    <property type="match status" value="1"/>
</dbReference>
<keyword evidence="2" id="KW-1185">Reference proteome</keyword>
<dbReference type="Proteomes" id="UP001596099">
    <property type="component" value="Unassembled WGS sequence"/>
</dbReference>
<comment type="caution">
    <text evidence="1">The sequence shown here is derived from an EMBL/GenBank/DDBJ whole genome shotgun (WGS) entry which is preliminary data.</text>
</comment>
<protein>
    <submittedName>
        <fullName evidence="1">Hvo_1808 family surface protein</fullName>
    </submittedName>
</protein>
<dbReference type="RefSeq" id="WP_247414123.1">
    <property type="nucleotide sequence ID" value="NZ_JALLGW010000001.1"/>
</dbReference>
<dbReference type="NCBIfam" id="NF038145">
    <property type="entry name" value="Hvo_1808_fam"/>
    <property type="match status" value="1"/>
</dbReference>